<name>A0ABD1KFB4_9TELE</name>
<evidence type="ECO:0000256" key="5">
    <source>
        <dbReference type="ARBA" id="ARBA00043266"/>
    </source>
</evidence>
<protein>
    <recommendedName>
        <fullName evidence="7">Ig-like domain-containing protein</fullName>
    </recommendedName>
</protein>
<reference evidence="8 9" key="1">
    <citation type="submission" date="2024-09" db="EMBL/GenBank/DDBJ databases">
        <title>A chromosome-level genome assembly of Gray's grenadier anchovy, Coilia grayii.</title>
        <authorList>
            <person name="Fu Z."/>
        </authorList>
    </citation>
    <scope>NUCLEOTIDE SEQUENCE [LARGE SCALE GENOMIC DNA]</scope>
    <source>
        <strain evidence="8">G4</strain>
        <tissue evidence="8">Muscle</tissue>
    </source>
</reference>
<keyword evidence="2" id="KW-1064">Adaptive immunity</keyword>
<evidence type="ECO:0000256" key="6">
    <source>
        <dbReference type="SAM" id="SignalP"/>
    </source>
</evidence>
<evidence type="ECO:0000256" key="4">
    <source>
        <dbReference type="ARBA" id="ARBA00023319"/>
    </source>
</evidence>
<comment type="caution">
    <text evidence="8">The sequence shown here is derived from an EMBL/GenBank/DDBJ whole genome shotgun (WGS) entry which is preliminary data.</text>
</comment>
<dbReference type="SMART" id="SM00406">
    <property type="entry name" value="IGv"/>
    <property type="match status" value="2"/>
</dbReference>
<dbReference type="InterPro" id="IPR007110">
    <property type="entry name" value="Ig-like_dom"/>
</dbReference>
<dbReference type="InterPro" id="IPR013783">
    <property type="entry name" value="Ig-like_fold"/>
</dbReference>
<gene>
    <name evidence="8" type="ORF">ACEWY4_007074</name>
</gene>
<dbReference type="AlphaFoldDB" id="A0ABD1KFB4"/>
<accession>A0ABD1KFB4</accession>
<evidence type="ECO:0000256" key="3">
    <source>
        <dbReference type="ARBA" id="ARBA00023170"/>
    </source>
</evidence>
<dbReference type="EMBL" id="JBHFQA010000006">
    <property type="protein sequence ID" value="KAL2097867.1"/>
    <property type="molecule type" value="Genomic_DNA"/>
</dbReference>
<organism evidence="8 9">
    <name type="scientific">Coilia grayii</name>
    <name type="common">Gray's grenadier anchovy</name>
    <dbReference type="NCBI Taxonomy" id="363190"/>
    <lineage>
        <taxon>Eukaryota</taxon>
        <taxon>Metazoa</taxon>
        <taxon>Chordata</taxon>
        <taxon>Craniata</taxon>
        <taxon>Vertebrata</taxon>
        <taxon>Euteleostomi</taxon>
        <taxon>Actinopterygii</taxon>
        <taxon>Neopterygii</taxon>
        <taxon>Teleostei</taxon>
        <taxon>Clupei</taxon>
        <taxon>Clupeiformes</taxon>
        <taxon>Clupeoidei</taxon>
        <taxon>Engraulidae</taxon>
        <taxon>Coilinae</taxon>
        <taxon>Coilia</taxon>
    </lineage>
</organism>
<evidence type="ECO:0000256" key="1">
    <source>
        <dbReference type="ARBA" id="ARBA00022729"/>
    </source>
</evidence>
<keyword evidence="5" id="KW-0391">Immunity</keyword>
<dbReference type="GO" id="GO:0002250">
    <property type="term" value="P:adaptive immune response"/>
    <property type="evidence" value="ECO:0007669"/>
    <property type="project" value="UniProtKB-KW"/>
</dbReference>
<dbReference type="SUPFAM" id="SSF48726">
    <property type="entry name" value="Immunoglobulin"/>
    <property type="match status" value="2"/>
</dbReference>
<evidence type="ECO:0000259" key="7">
    <source>
        <dbReference type="PROSITE" id="PS50835"/>
    </source>
</evidence>
<feature type="signal peptide" evidence="6">
    <location>
        <begin position="1"/>
        <end position="18"/>
    </location>
</feature>
<dbReference type="InterPro" id="IPR013106">
    <property type="entry name" value="Ig_V-set"/>
</dbReference>
<feature type="domain" description="Ig-like" evidence="7">
    <location>
        <begin position="8"/>
        <end position="123"/>
    </location>
</feature>
<evidence type="ECO:0000313" key="8">
    <source>
        <dbReference type="EMBL" id="KAL2097867.1"/>
    </source>
</evidence>
<keyword evidence="9" id="KW-1185">Reference proteome</keyword>
<dbReference type="Pfam" id="PF07686">
    <property type="entry name" value="V-set"/>
    <property type="match status" value="2"/>
</dbReference>
<dbReference type="CDD" id="cd00099">
    <property type="entry name" value="IgV"/>
    <property type="match status" value="1"/>
</dbReference>
<feature type="chain" id="PRO_5044744317" description="Ig-like domain-containing protein" evidence="6">
    <location>
        <begin position="19"/>
        <end position="202"/>
    </location>
</feature>
<dbReference type="Proteomes" id="UP001591681">
    <property type="component" value="Unassembled WGS sequence"/>
</dbReference>
<dbReference type="InterPro" id="IPR036179">
    <property type="entry name" value="Ig-like_dom_sf"/>
</dbReference>
<proteinExistence type="predicted"/>
<keyword evidence="1 6" id="KW-0732">Signal</keyword>
<dbReference type="PROSITE" id="PS50835">
    <property type="entry name" value="IG_LIKE"/>
    <property type="match status" value="1"/>
</dbReference>
<dbReference type="Gene3D" id="2.60.40.10">
    <property type="entry name" value="Immunoglobulins"/>
    <property type="match status" value="2"/>
</dbReference>
<sequence length="202" mass="22628">MVLRQLLPLVVFVGLTSADDIKSVKSNENAVMSENAMLSCDYTVSAYNLFWYRQYPGSAPEFLVQTASIGGTRLRSDIDHRMFVRVNEDKTQVFLEISSVQVSDSAVYYCALEPTVTLNRNMSYKKHPGSQPEFIVLLWESSDNQVESTPPHPRASAKAYKEAKRVELNISSAEVSDSALYYCALRPTATGTPMSLYKNPHE</sequence>
<dbReference type="PANTHER" id="PTHR19367">
    <property type="entry name" value="T-CELL RECEPTOR ALPHA CHAIN V REGION"/>
    <property type="match status" value="1"/>
</dbReference>
<keyword evidence="5" id="KW-1279">T cell receptor</keyword>
<dbReference type="PANTHER" id="PTHR19367:SF18">
    <property type="entry name" value="T CELL RECEPTOR ALPHA VARIABLE 16"/>
    <property type="match status" value="1"/>
</dbReference>
<dbReference type="GO" id="GO:0042101">
    <property type="term" value="C:T cell receptor complex"/>
    <property type="evidence" value="ECO:0007669"/>
    <property type="project" value="UniProtKB-KW"/>
</dbReference>
<keyword evidence="4" id="KW-0393">Immunoglobulin domain</keyword>
<evidence type="ECO:0000313" key="9">
    <source>
        <dbReference type="Proteomes" id="UP001591681"/>
    </source>
</evidence>
<dbReference type="SMART" id="SM00409">
    <property type="entry name" value="IG"/>
    <property type="match status" value="1"/>
</dbReference>
<evidence type="ECO:0000256" key="2">
    <source>
        <dbReference type="ARBA" id="ARBA00023130"/>
    </source>
</evidence>
<dbReference type="InterPro" id="IPR003599">
    <property type="entry name" value="Ig_sub"/>
</dbReference>
<keyword evidence="3" id="KW-0675">Receptor</keyword>
<dbReference type="InterPro" id="IPR051287">
    <property type="entry name" value="TCR_variable_region"/>
</dbReference>